<reference evidence="2" key="1">
    <citation type="submission" date="2019-08" db="EMBL/GenBank/DDBJ databases">
        <authorList>
            <person name="Kucharzyk K."/>
            <person name="Murdoch R.W."/>
            <person name="Higgins S."/>
            <person name="Loffler F."/>
        </authorList>
    </citation>
    <scope>NUCLEOTIDE SEQUENCE</scope>
</reference>
<comment type="caution">
    <text evidence="2">The sequence shown here is derived from an EMBL/GenBank/DDBJ whole genome shotgun (WGS) entry which is preliminary data.</text>
</comment>
<evidence type="ECO:0000313" key="2">
    <source>
        <dbReference type="EMBL" id="MPL86716.1"/>
    </source>
</evidence>
<sequence>MGIKKKNSLALFDDIFPEGIPFTLSFEDYVDQYLFLKWKDNAGIEGVERYKNKIGITNIIPDSISEEQAIRTLQYIYTMMRLIADIEPSEIKRDYNHDLYGHIINNIKIICSKFNMTIRNVGTQKCRIYPINKNLENAVSHAPNEKTAIDMIEYTHIGNKGNLEAKKQILKKLADAFEPERRILEESGYKALATDLGFLFNSIDIRHNNKKGPNEYNFVNEMSIPTLEKWYDYTYDLYLLAVIAADSLKMTKSLQLLKEAARSEDVMKKSERMKDKKESKETST</sequence>
<proteinExistence type="predicted"/>
<name>A0A644V5W6_9ZZZZ</name>
<dbReference type="AlphaFoldDB" id="A0A644V5W6"/>
<gene>
    <name evidence="2" type="ORF">SDC9_32702</name>
</gene>
<accession>A0A644V5W6</accession>
<organism evidence="2">
    <name type="scientific">bioreactor metagenome</name>
    <dbReference type="NCBI Taxonomy" id="1076179"/>
    <lineage>
        <taxon>unclassified sequences</taxon>
        <taxon>metagenomes</taxon>
        <taxon>ecological metagenomes</taxon>
    </lineage>
</organism>
<evidence type="ECO:0000256" key="1">
    <source>
        <dbReference type="SAM" id="MobiDB-lite"/>
    </source>
</evidence>
<dbReference type="EMBL" id="VSSQ01000226">
    <property type="protein sequence ID" value="MPL86716.1"/>
    <property type="molecule type" value="Genomic_DNA"/>
</dbReference>
<protein>
    <submittedName>
        <fullName evidence="2">Uncharacterized protein</fullName>
    </submittedName>
</protein>
<feature type="region of interest" description="Disordered" evidence="1">
    <location>
        <begin position="261"/>
        <end position="284"/>
    </location>
</feature>